<dbReference type="RefSeq" id="WP_265674318.1">
    <property type="nucleotide sequence ID" value="NZ_JAKRRY010000007.1"/>
</dbReference>
<feature type="domain" description="HAMP" evidence="2">
    <location>
        <begin position="368"/>
        <end position="421"/>
    </location>
</feature>
<dbReference type="AlphaFoldDB" id="A0A9X3CM09"/>
<dbReference type="Proteomes" id="UP001155587">
    <property type="component" value="Unassembled WGS sequence"/>
</dbReference>
<dbReference type="SUPFAM" id="SSF55781">
    <property type="entry name" value="GAF domain-like"/>
    <property type="match status" value="1"/>
</dbReference>
<dbReference type="Gene3D" id="6.10.340.10">
    <property type="match status" value="1"/>
</dbReference>
<dbReference type="Pfam" id="PF13487">
    <property type="entry name" value="HD_5"/>
    <property type="match status" value="1"/>
</dbReference>
<accession>A0A9X3CM09</accession>
<keyword evidence="1" id="KW-0472">Membrane</keyword>
<dbReference type="InterPro" id="IPR037522">
    <property type="entry name" value="HD_GYP_dom"/>
</dbReference>
<evidence type="ECO:0000313" key="5">
    <source>
        <dbReference type="Proteomes" id="UP001155587"/>
    </source>
</evidence>
<dbReference type="EMBL" id="JAKRRY010000007">
    <property type="protein sequence ID" value="MCW8345914.1"/>
    <property type="molecule type" value="Genomic_DNA"/>
</dbReference>
<proteinExistence type="predicted"/>
<dbReference type="Gene3D" id="1.10.3210.10">
    <property type="entry name" value="Hypothetical protein af1432"/>
    <property type="match status" value="2"/>
</dbReference>
<evidence type="ECO:0000313" key="4">
    <source>
        <dbReference type="EMBL" id="MCW8345914.1"/>
    </source>
</evidence>
<gene>
    <name evidence="4" type="ORF">MD535_07825</name>
</gene>
<dbReference type="SUPFAM" id="SSF109604">
    <property type="entry name" value="HD-domain/PDEase-like"/>
    <property type="match status" value="2"/>
</dbReference>
<dbReference type="PROSITE" id="PS51832">
    <property type="entry name" value="HD_GYP"/>
    <property type="match status" value="1"/>
</dbReference>
<keyword evidence="1" id="KW-1133">Transmembrane helix</keyword>
<evidence type="ECO:0000259" key="3">
    <source>
        <dbReference type="PROSITE" id="PS51832"/>
    </source>
</evidence>
<dbReference type="InterPro" id="IPR029016">
    <property type="entry name" value="GAF-like_dom_sf"/>
</dbReference>
<evidence type="ECO:0000259" key="2">
    <source>
        <dbReference type="PROSITE" id="PS50885"/>
    </source>
</evidence>
<comment type="caution">
    <text evidence="4">The sequence shown here is derived from an EMBL/GenBank/DDBJ whole genome shotgun (WGS) entry which is preliminary data.</text>
</comment>
<dbReference type="SMART" id="SM00471">
    <property type="entry name" value="HDc"/>
    <property type="match status" value="1"/>
</dbReference>
<keyword evidence="1" id="KW-0812">Transmembrane</keyword>
<protein>
    <submittedName>
        <fullName evidence="4">Phosphohydrolase</fullName>
    </submittedName>
</protein>
<dbReference type="InterPro" id="IPR003660">
    <property type="entry name" value="HAMP_dom"/>
</dbReference>
<feature type="transmembrane region" description="Helical" evidence="1">
    <location>
        <begin position="349"/>
        <end position="367"/>
    </location>
</feature>
<name>A0A9X3CM09_9VIBR</name>
<dbReference type="Gene3D" id="3.30.450.20">
    <property type="entry name" value="PAS domain"/>
    <property type="match status" value="2"/>
</dbReference>
<dbReference type="PANTHER" id="PTHR43155">
    <property type="entry name" value="CYCLIC DI-GMP PHOSPHODIESTERASE PA4108-RELATED"/>
    <property type="match status" value="1"/>
</dbReference>
<feature type="transmembrane region" description="Helical" evidence="1">
    <location>
        <begin position="15"/>
        <end position="37"/>
    </location>
</feature>
<dbReference type="GO" id="GO:0016020">
    <property type="term" value="C:membrane"/>
    <property type="evidence" value="ECO:0007669"/>
    <property type="project" value="InterPro"/>
</dbReference>
<organism evidence="4 5">
    <name type="scientific">Vibrio qingdaonensis</name>
    <dbReference type="NCBI Taxonomy" id="2829491"/>
    <lineage>
        <taxon>Bacteria</taxon>
        <taxon>Pseudomonadati</taxon>
        <taxon>Pseudomonadota</taxon>
        <taxon>Gammaproteobacteria</taxon>
        <taxon>Vibrionales</taxon>
        <taxon>Vibrionaceae</taxon>
        <taxon>Vibrio</taxon>
    </lineage>
</organism>
<feature type="domain" description="HD-GYP" evidence="3">
    <location>
        <begin position="745"/>
        <end position="950"/>
    </location>
</feature>
<sequence>MTAKRNNRSWFRYPLHIHISSLFLVVVLSVCGVQIWLTQNGLHQVLLDANEHLFDRIAKETQANLTIHYQPAFATVEALSQGELARYLDADDRVKVMPEIISMLSSSPYVLSYSIVFPDGDFLMAYQLYGQKMRAALKVRPHTEYIVFNYSSHDERLVSYEFNHVHHLTVTEEREKLHIAPRNQAWYQEAAVDQLSLSNPYYLSLVDKIGTTISKRASNGAVIAADLTLEQVSYVLAESVTRESSFRVLFDGNNRLYAYSNPALVQVQEEVRRSANLHIDDIANPIVKEAVSKISLALKRSIEFEALGERWIGRIEPSPQASGHDLYLLMVVKSSELLGKSQAIAKTSIYASLILLAVALPFVYVIAQRISKPIKRATERAQRIEQFDFKAVNESSSHIKEIHDLSQSLCAMQVTISNFLTLTRNIAKEYDLDKLLELLHVEALASTGASKAYIYLSDSEETLTPHCAMSSSGEALSVDALKSINLNESNLQEFREKFLVEDTTLVYGYQDAAEFIQNIQPGESFLCIPLFDRRGSLLGGFGLALASDQVNALLERKLPYIESLTEYTSVAIETRQILADQKALMQSFIEVMAGAIDTKSPYTGNHCQRVPVLTEMLTKAAVDTDTGEFAQFTLNNEQWQELHLAAWLHDCGKVTTPEYVVDKSTKLETIYNRIHEIRTRFEVLKRDAHIDVLSQALDKPLAAESMQQLEKQWQQLDDDFAFVAETNIGGEFLDDNAIARIHLVAQRQWEQTLDPRLGLSWEERARYDDHPFTAGIKNSVLTDAESQKVPWRASHKNDERFKLKRTQYQNNLGEIYNLSIRRGTLNEEERYIINNHIVETIRMLESLPFPRNMTDVPRIAGGHHEKMDGTGYPLGLKGEDMPVTARVMALADVFEALTSADRPYKSPKTLSESLRIMSFMVKDHHLDGDLFRLFLESGVYRIFAEKFLLPSQIDEVNIADYLVVE</sequence>
<dbReference type="InterPro" id="IPR003607">
    <property type="entry name" value="HD/PDEase_dom"/>
</dbReference>
<keyword evidence="5" id="KW-1185">Reference proteome</keyword>
<dbReference type="GO" id="GO:0007165">
    <property type="term" value="P:signal transduction"/>
    <property type="evidence" value="ECO:0007669"/>
    <property type="project" value="InterPro"/>
</dbReference>
<evidence type="ECO:0000256" key="1">
    <source>
        <dbReference type="SAM" id="Phobius"/>
    </source>
</evidence>
<dbReference type="PROSITE" id="PS50885">
    <property type="entry name" value="HAMP"/>
    <property type="match status" value="1"/>
</dbReference>
<dbReference type="CDD" id="cd00077">
    <property type="entry name" value="HDc"/>
    <property type="match status" value="1"/>
</dbReference>
<dbReference type="Gene3D" id="3.30.450.40">
    <property type="match status" value="1"/>
</dbReference>
<dbReference type="GO" id="GO:0008081">
    <property type="term" value="F:phosphoric diester hydrolase activity"/>
    <property type="evidence" value="ECO:0007669"/>
    <property type="project" value="UniProtKB-ARBA"/>
</dbReference>
<dbReference type="PANTHER" id="PTHR43155:SF2">
    <property type="entry name" value="CYCLIC DI-GMP PHOSPHODIESTERASE PA4108"/>
    <property type="match status" value="1"/>
</dbReference>
<reference evidence="4" key="1">
    <citation type="submission" date="2022-02" db="EMBL/GenBank/DDBJ databases">
        <title>Vibrio sp. nov, a new bacterium isolated from seawater.</title>
        <authorList>
            <person name="Yuan Y."/>
        </authorList>
    </citation>
    <scope>NUCLEOTIDE SEQUENCE</scope>
    <source>
        <strain evidence="4">ZSDZ65</strain>
    </source>
</reference>